<proteinExistence type="predicted"/>
<organism evidence="1 2">
    <name type="scientific">Penicillium camemberti (strain FM 013)</name>
    <dbReference type="NCBI Taxonomy" id="1429867"/>
    <lineage>
        <taxon>Eukaryota</taxon>
        <taxon>Fungi</taxon>
        <taxon>Dikarya</taxon>
        <taxon>Ascomycota</taxon>
        <taxon>Pezizomycotina</taxon>
        <taxon>Eurotiomycetes</taxon>
        <taxon>Eurotiomycetidae</taxon>
        <taxon>Eurotiales</taxon>
        <taxon>Aspergillaceae</taxon>
        <taxon>Penicillium</taxon>
    </lineage>
</organism>
<dbReference type="Proteomes" id="UP000053732">
    <property type="component" value="Unassembled WGS sequence"/>
</dbReference>
<evidence type="ECO:0000313" key="2">
    <source>
        <dbReference type="Proteomes" id="UP000053732"/>
    </source>
</evidence>
<evidence type="ECO:0000313" key="1">
    <source>
        <dbReference type="EMBL" id="CRL27796.1"/>
    </source>
</evidence>
<sequence>MSSGRRRLLENEREAWEALGILNRPDDQACVLEIVLRVYAPMNNNFVFGGYIPKRFLPSVKPELLVDLHFQIPRLPVAVRDHVPDENELSLRLYDLIRFKRQTDPAWSHILPEWGFLQDTAH</sequence>
<dbReference type="EMBL" id="HG793157">
    <property type="protein sequence ID" value="CRL27796.1"/>
    <property type="molecule type" value="Genomic_DNA"/>
</dbReference>
<dbReference type="AlphaFoldDB" id="A0A0G4PNS0"/>
<protein>
    <submittedName>
        <fullName evidence="1">Str. FM013</fullName>
    </submittedName>
</protein>
<keyword evidence="2" id="KW-1185">Reference proteome</keyword>
<accession>A0A0G4PNS0</accession>
<reference evidence="1 2" key="1">
    <citation type="journal article" date="2014" name="Nat. Commun.">
        <title>Multiple recent horizontal transfers of a large genomic region in cheese making fungi.</title>
        <authorList>
            <person name="Cheeseman K."/>
            <person name="Ropars J."/>
            <person name="Renault P."/>
            <person name="Dupont J."/>
            <person name="Gouzy J."/>
            <person name="Branca A."/>
            <person name="Abraham A.L."/>
            <person name="Ceppi M."/>
            <person name="Conseiller E."/>
            <person name="Debuchy R."/>
            <person name="Malagnac F."/>
            <person name="Goarin A."/>
            <person name="Silar P."/>
            <person name="Lacoste S."/>
            <person name="Sallet E."/>
            <person name="Bensimon A."/>
            <person name="Giraud T."/>
            <person name="Brygoo Y."/>
        </authorList>
    </citation>
    <scope>NUCLEOTIDE SEQUENCE [LARGE SCALE GENOMIC DNA]</scope>
    <source>
        <strain evidence="2">FM 013</strain>
    </source>
</reference>
<name>A0A0G4PNS0_PENC3</name>
<gene>
    <name evidence="1" type="ORF">PCAMFM013_S024g000051</name>
</gene>